<dbReference type="SMART" id="SM00226">
    <property type="entry name" value="LMWPc"/>
    <property type="match status" value="1"/>
</dbReference>
<dbReference type="PANTHER" id="PTHR43428">
    <property type="entry name" value="ARSENATE REDUCTASE"/>
    <property type="match status" value="1"/>
</dbReference>
<dbReference type="EMBL" id="BHEO01000008">
    <property type="protein sequence ID" value="GBU05488.1"/>
    <property type="molecule type" value="Genomic_DNA"/>
</dbReference>
<dbReference type="CDD" id="cd16345">
    <property type="entry name" value="LMWP_ArsC"/>
    <property type="match status" value="1"/>
</dbReference>
<evidence type="ECO:0000313" key="6">
    <source>
        <dbReference type="Proteomes" id="UP000702954"/>
    </source>
</evidence>
<gene>
    <name evidence="4" type="ORF">EDD74_11273</name>
    <name evidence="3" type="ORF">FAEUMB_20290</name>
</gene>
<proteinExistence type="predicted"/>
<evidence type="ECO:0000313" key="5">
    <source>
        <dbReference type="Proteomes" id="UP000294613"/>
    </source>
</evidence>
<keyword evidence="1" id="KW-0059">Arsenical resistance</keyword>
<dbReference type="InterPro" id="IPR023485">
    <property type="entry name" value="Ptyr_pPase"/>
</dbReference>
<accession>A0A4R3JNQ8</accession>
<evidence type="ECO:0000313" key="3">
    <source>
        <dbReference type="EMBL" id="GBU05488.1"/>
    </source>
</evidence>
<dbReference type="Gene3D" id="3.40.50.2300">
    <property type="match status" value="1"/>
</dbReference>
<comment type="caution">
    <text evidence="4">The sequence shown here is derived from an EMBL/GenBank/DDBJ whole genome shotgun (WGS) entry which is preliminary data.</text>
</comment>
<dbReference type="SUPFAM" id="SSF52788">
    <property type="entry name" value="Phosphotyrosine protein phosphatases I"/>
    <property type="match status" value="1"/>
</dbReference>
<organism evidence="4 5">
    <name type="scientific">Faecalimonas umbilicata</name>
    <dbReference type="NCBI Taxonomy" id="1912855"/>
    <lineage>
        <taxon>Bacteria</taxon>
        <taxon>Bacillati</taxon>
        <taxon>Bacillota</taxon>
        <taxon>Clostridia</taxon>
        <taxon>Lachnospirales</taxon>
        <taxon>Lachnospiraceae</taxon>
        <taxon>Faecalimonas</taxon>
    </lineage>
</organism>
<reference evidence="3 6" key="1">
    <citation type="journal article" date="2018" name="Int. J. Syst. Evol. Microbiol.">
        <title>Draft Genome Sequence of Faecalimonas umbilicata JCM 30896T, an Acetate-Producing Bacterium Isolated from Human Feces.</title>
        <authorList>
            <person name="Sakamoto M."/>
            <person name="Ikeyama N."/>
            <person name="Yuki M."/>
            <person name="Ohkuma M."/>
        </authorList>
    </citation>
    <scope>NUCLEOTIDE SEQUENCE [LARGE SCALE GENOMIC DNA]</scope>
    <source>
        <strain evidence="3 6">EGH7</strain>
    </source>
</reference>
<name>A0A4R3JNQ8_9FIRM</name>
<reference evidence="4 5" key="2">
    <citation type="submission" date="2019-03" db="EMBL/GenBank/DDBJ databases">
        <title>Genomic Encyclopedia of Type Strains, Phase IV (KMG-IV): sequencing the most valuable type-strain genomes for metagenomic binning, comparative biology and taxonomic classification.</title>
        <authorList>
            <person name="Goeker M."/>
        </authorList>
    </citation>
    <scope>NUCLEOTIDE SEQUENCE [LARGE SCALE GENOMIC DNA]</scope>
    <source>
        <strain evidence="4 5">DSM 103426</strain>
    </source>
</reference>
<dbReference type="GO" id="GO:0046685">
    <property type="term" value="P:response to arsenic-containing substance"/>
    <property type="evidence" value="ECO:0007669"/>
    <property type="project" value="UniProtKB-KW"/>
</dbReference>
<feature type="domain" description="Phosphotyrosine protein phosphatase I" evidence="2">
    <location>
        <begin position="10"/>
        <end position="135"/>
    </location>
</feature>
<dbReference type="Proteomes" id="UP000702954">
    <property type="component" value="Unassembled WGS sequence"/>
</dbReference>
<dbReference type="PANTHER" id="PTHR43428:SF1">
    <property type="entry name" value="ARSENATE REDUCTASE"/>
    <property type="match status" value="1"/>
</dbReference>
<dbReference type="InterPro" id="IPR036196">
    <property type="entry name" value="Ptyr_pPase_sf"/>
</dbReference>
<dbReference type="AlphaFoldDB" id="A0A4R3JNQ8"/>
<keyword evidence="6" id="KW-1185">Reference proteome</keyword>
<dbReference type="RefSeq" id="WP_116441848.1">
    <property type="nucleotide sequence ID" value="NZ_BHEO01000008.1"/>
</dbReference>
<evidence type="ECO:0000313" key="4">
    <source>
        <dbReference type="EMBL" id="TCS68033.1"/>
    </source>
</evidence>
<dbReference type="Pfam" id="PF01451">
    <property type="entry name" value="LMWPc"/>
    <property type="match status" value="1"/>
</dbReference>
<evidence type="ECO:0000259" key="2">
    <source>
        <dbReference type="SMART" id="SM00226"/>
    </source>
</evidence>
<evidence type="ECO:0000256" key="1">
    <source>
        <dbReference type="ARBA" id="ARBA00022849"/>
    </source>
</evidence>
<protein>
    <submittedName>
        <fullName evidence="3">ArsC family transcriptional regulator</fullName>
    </submittedName>
    <submittedName>
        <fullName evidence="4">Arsenate reductase</fullName>
    </submittedName>
</protein>
<dbReference type="Proteomes" id="UP000294613">
    <property type="component" value="Unassembled WGS sequence"/>
</dbReference>
<sequence length="145" mass="16222">MNKQTYESKPKVAFVCVHNSCRSQMAEALGKLLASDVFESYSAGTKLKKQINPDAVRLMKQIYGIDMEETQYNKLLSDIPKPDVVITMGCNVTCPCVPGQYTEDWGLEDPTGKGDEEFLKVINSIEEKVRKLKETLRGDASYSCT</sequence>
<dbReference type="EMBL" id="SLZV01000012">
    <property type="protein sequence ID" value="TCS68033.1"/>
    <property type="molecule type" value="Genomic_DNA"/>
</dbReference>